<proteinExistence type="predicted"/>
<gene>
    <name evidence="2" type="ORF">KC909_05090</name>
</gene>
<feature type="non-terminal residue" evidence="2">
    <location>
        <position position="1"/>
    </location>
</feature>
<name>A0A955L635_9BACT</name>
<sequence>SRCRFDKVEGYSTFVLKWSIWNAVPVIIYMIWANLTIEYFWVFRWWEQLIMAFGFYVALLGVTLCTLPVVLVLTRKGYDFHIYGWRDVVMYLVLIIIWWVCIAMLYVGHLFITY</sequence>
<feature type="transmembrane region" description="Helical" evidence="1">
    <location>
        <begin position="49"/>
        <end position="73"/>
    </location>
</feature>
<comment type="caution">
    <text evidence="2">The sequence shown here is derived from an EMBL/GenBank/DDBJ whole genome shotgun (WGS) entry which is preliminary data.</text>
</comment>
<feature type="transmembrane region" description="Helical" evidence="1">
    <location>
        <begin position="20"/>
        <end position="42"/>
    </location>
</feature>
<dbReference type="AlphaFoldDB" id="A0A955L635"/>
<reference evidence="2" key="1">
    <citation type="submission" date="2020-04" db="EMBL/GenBank/DDBJ databases">
        <authorList>
            <person name="Zhang T."/>
        </authorList>
    </citation>
    <scope>NUCLEOTIDE SEQUENCE</scope>
    <source>
        <strain evidence="2">HKST-UBA14</strain>
    </source>
</reference>
<feature type="transmembrane region" description="Helical" evidence="1">
    <location>
        <begin position="88"/>
        <end position="112"/>
    </location>
</feature>
<keyword evidence="1" id="KW-0812">Transmembrane</keyword>
<evidence type="ECO:0000256" key="1">
    <source>
        <dbReference type="SAM" id="Phobius"/>
    </source>
</evidence>
<dbReference type="Proteomes" id="UP000783287">
    <property type="component" value="Unassembled WGS sequence"/>
</dbReference>
<reference evidence="2" key="2">
    <citation type="journal article" date="2021" name="Microbiome">
        <title>Successional dynamics and alternative stable states in a saline activated sludge microbial community over 9 years.</title>
        <authorList>
            <person name="Wang Y."/>
            <person name="Ye J."/>
            <person name="Ju F."/>
            <person name="Liu L."/>
            <person name="Boyd J.A."/>
            <person name="Deng Y."/>
            <person name="Parks D.H."/>
            <person name="Jiang X."/>
            <person name="Yin X."/>
            <person name="Woodcroft B.J."/>
            <person name="Tyson G.W."/>
            <person name="Hugenholtz P."/>
            <person name="Polz M.F."/>
            <person name="Zhang T."/>
        </authorList>
    </citation>
    <scope>NUCLEOTIDE SEQUENCE</scope>
    <source>
        <strain evidence="2">HKST-UBA14</strain>
    </source>
</reference>
<evidence type="ECO:0000313" key="2">
    <source>
        <dbReference type="EMBL" id="MCA9383719.1"/>
    </source>
</evidence>
<protein>
    <submittedName>
        <fullName evidence="2">Uncharacterized protein</fullName>
    </submittedName>
</protein>
<keyword evidence="1" id="KW-0472">Membrane</keyword>
<evidence type="ECO:0000313" key="3">
    <source>
        <dbReference type="Proteomes" id="UP000783287"/>
    </source>
</evidence>
<accession>A0A955L635</accession>
<keyword evidence="1" id="KW-1133">Transmembrane helix</keyword>
<dbReference type="EMBL" id="JAGQLK010000119">
    <property type="protein sequence ID" value="MCA9383719.1"/>
    <property type="molecule type" value="Genomic_DNA"/>
</dbReference>
<organism evidence="2 3">
    <name type="scientific">Candidatus Dojkabacteria bacterium</name>
    <dbReference type="NCBI Taxonomy" id="2099670"/>
    <lineage>
        <taxon>Bacteria</taxon>
        <taxon>Candidatus Dojkabacteria</taxon>
    </lineage>
</organism>